<dbReference type="SMART" id="SM00421">
    <property type="entry name" value="HTH_LUXR"/>
    <property type="match status" value="1"/>
</dbReference>
<dbReference type="InterPro" id="IPR016032">
    <property type="entry name" value="Sig_transdc_resp-reg_C-effctor"/>
</dbReference>
<dbReference type="PRINTS" id="PR00038">
    <property type="entry name" value="HTHLUXR"/>
</dbReference>
<evidence type="ECO:0000256" key="3">
    <source>
        <dbReference type="PROSITE-ProRule" id="PRU00169"/>
    </source>
</evidence>
<dbReference type="CDD" id="cd17535">
    <property type="entry name" value="REC_NarL-like"/>
    <property type="match status" value="1"/>
</dbReference>
<accession>A0AAU7XA40</accession>
<dbReference type="InterPro" id="IPR036388">
    <property type="entry name" value="WH-like_DNA-bd_sf"/>
</dbReference>
<organism evidence="6">
    <name type="scientific">Methyloraptor flagellatus</name>
    <dbReference type="NCBI Taxonomy" id="3162530"/>
    <lineage>
        <taxon>Bacteria</taxon>
        <taxon>Pseudomonadati</taxon>
        <taxon>Pseudomonadota</taxon>
        <taxon>Alphaproteobacteria</taxon>
        <taxon>Hyphomicrobiales</taxon>
        <taxon>Ancalomicrobiaceae</taxon>
        <taxon>Methyloraptor</taxon>
    </lineage>
</organism>
<proteinExistence type="predicted"/>
<dbReference type="GO" id="GO:0006355">
    <property type="term" value="P:regulation of DNA-templated transcription"/>
    <property type="evidence" value="ECO:0007669"/>
    <property type="project" value="InterPro"/>
</dbReference>
<dbReference type="InterPro" id="IPR011006">
    <property type="entry name" value="CheY-like_superfamily"/>
</dbReference>
<feature type="domain" description="Response regulatory" evidence="5">
    <location>
        <begin position="1"/>
        <end position="107"/>
    </location>
</feature>
<dbReference type="PANTHER" id="PTHR43214">
    <property type="entry name" value="TWO-COMPONENT RESPONSE REGULATOR"/>
    <property type="match status" value="1"/>
</dbReference>
<dbReference type="InterPro" id="IPR058245">
    <property type="entry name" value="NreC/VraR/RcsB-like_REC"/>
</dbReference>
<evidence type="ECO:0000256" key="1">
    <source>
        <dbReference type="ARBA" id="ARBA00022553"/>
    </source>
</evidence>
<dbReference type="InterPro" id="IPR039420">
    <property type="entry name" value="WalR-like"/>
</dbReference>
<evidence type="ECO:0000259" key="4">
    <source>
        <dbReference type="PROSITE" id="PS50043"/>
    </source>
</evidence>
<feature type="domain" description="HTH luxR-type" evidence="4">
    <location>
        <begin position="129"/>
        <end position="194"/>
    </location>
</feature>
<dbReference type="Gene3D" id="3.40.50.2300">
    <property type="match status" value="1"/>
</dbReference>
<dbReference type="CDD" id="cd06170">
    <property type="entry name" value="LuxR_C_like"/>
    <property type="match status" value="1"/>
</dbReference>
<dbReference type="Pfam" id="PF00196">
    <property type="entry name" value="GerE"/>
    <property type="match status" value="1"/>
</dbReference>
<dbReference type="Pfam" id="PF00072">
    <property type="entry name" value="Response_reg"/>
    <property type="match status" value="1"/>
</dbReference>
<dbReference type="InterPro" id="IPR000792">
    <property type="entry name" value="Tscrpt_reg_LuxR_C"/>
</dbReference>
<name>A0AAU7XA40_9HYPH</name>
<reference evidence="6" key="1">
    <citation type="submission" date="2024-06" db="EMBL/GenBank/DDBJ databases">
        <title>Methylostella associata gen. nov., sp. nov., a novel Ancalomicrobiaceae-affiliated facultatively methylotrophic bacteria that feed on methanotrophs of the genus Methylococcus.</title>
        <authorList>
            <person name="Saltykova V."/>
            <person name="Danilova O.V."/>
            <person name="Oshkin I.Y."/>
            <person name="Belova S.E."/>
            <person name="Pimenov N.V."/>
            <person name="Dedysh S.N."/>
        </authorList>
    </citation>
    <scope>NUCLEOTIDE SEQUENCE</scope>
    <source>
        <strain evidence="6">S20</strain>
    </source>
</reference>
<keyword evidence="1 3" id="KW-0597">Phosphoprotein</keyword>
<evidence type="ECO:0000256" key="2">
    <source>
        <dbReference type="ARBA" id="ARBA00023125"/>
    </source>
</evidence>
<dbReference type="SUPFAM" id="SSF46894">
    <property type="entry name" value="C-terminal effector domain of the bipartite response regulators"/>
    <property type="match status" value="1"/>
</dbReference>
<dbReference type="PROSITE" id="PS50043">
    <property type="entry name" value="HTH_LUXR_2"/>
    <property type="match status" value="1"/>
</dbReference>
<evidence type="ECO:0000313" key="6">
    <source>
        <dbReference type="EMBL" id="XBY44441.1"/>
    </source>
</evidence>
<dbReference type="SMART" id="SM00448">
    <property type="entry name" value="REC"/>
    <property type="match status" value="1"/>
</dbReference>
<dbReference type="SUPFAM" id="SSF52172">
    <property type="entry name" value="CheY-like"/>
    <property type="match status" value="1"/>
</dbReference>
<dbReference type="InterPro" id="IPR001789">
    <property type="entry name" value="Sig_transdc_resp-reg_receiver"/>
</dbReference>
<dbReference type="KEGG" id="mflg:ABS361_20910"/>
<protein>
    <submittedName>
        <fullName evidence="6">Response regulator transcription factor</fullName>
    </submittedName>
</protein>
<dbReference type="GO" id="GO:0003677">
    <property type="term" value="F:DNA binding"/>
    <property type="evidence" value="ECO:0007669"/>
    <property type="project" value="UniProtKB-KW"/>
</dbReference>
<dbReference type="PROSITE" id="PS50110">
    <property type="entry name" value="RESPONSE_REGULATORY"/>
    <property type="match status" value="1"/>
</dbReference>
<dbReference type="GO" id="GO:0000160">
    <property type="term" value="P:phosphorelay signal transduction system"/>
    <property type="evidence" value="ECO:0007669"/>
    <property type="project" value="InterPro"/>
</dbReference>
<gene>
    <name evidence="6" type="ORF">ABS361_20910</name>
</gene>
<dbReference type="PANTHER" id="PTHR43214:SF43">
    <property type="entry name" value="TWO-COMPONENT RESPONSE REGULATOR"/>
    <property type="match status" value="1"/>
</dbReference>
<dbReference type="Gene3D" id="1.10.10.10">
    <property type="entry name" value="Winged helix-like DNA-binding domain superfamily/Winged helix DNA-binding domain"/>
    <property type="match status" value="1"/>
</dbReference>
<keyword evidence="2" id="KW-0238">DNA-binding</keyword>
<dbReference type="RefSeq" id="WP_407049534.1">
    <property type="nucleotide sequence ID" value="NZ_CP158568.1"/>
</dbReference>
<dbReference type="AlphaFoldDB" id="A0AAU7XA40"/>
<sequence>MREGYRMLLSRRRDPCAVVEAGCAAEAYRAYRDHAPDIVLMDVALAGPSGIEAARHIRQWDRSARILMVSMHLNATIAAQAFQAGAMGYVTKSSPPPVLLRAVDEILAGRKAMSDDIAQELALDRLDGNDDLAGQLSPREFEVFVLLTGGAPETEIADALAIELKTVRNIHYAIKSKLGARTDFDLTLRALRAGVLVIP</sequence>
<feature type="modified residue" description="4-aspartylphosphate" evidence="3">
    <location>
        <position position="42"/>
    </location>
</feature>
<dbReference type="EMBL" id="CP158568">
    <property type="protein sequence ID" value="XBY44441.1"/>
    <property type="molecule type" value="Genomic_DNA"/>
</dbReference>
<evidence type="ECO:0000259" key="5">
    <source>
        <dbReference type="PROSITE" id="PS50110"/>
    </source>
</evidence>